<reference evidence="1 2" key="1">
    <citation type="submission" date="2012-01" db="EMBL/GenBank/DDBJ databases">
        <title>Improved High-Quality Draft sequence of Saccharomonospora xinjiangensis XJ-54.</title>
        <authorList>
            <consortium name="US DOE Joint Genome Institute"/>
            <person name="Lucas S."/>
            <person name="Han J."/>
            <person name="Lapidus A."/>
            <person name="Cheng J.-F."/>
            <person name="Goodwin L."/>
            <person name="Pitluck S."/>
            <person name="Peters L."/>
            <person name="Mikhailova N."/>
            <person name="Teshima H."/>
            <person name="Detter J.C."/>
            <person name="Han C."/>
            <person name="Tapia R."/>
            <person name="Land M."/>
            <person name="Hauser L."/>
            <person name="Kyrpides N."/>
            <person name="Ivanova N."/>
            <person name="Pagani I."/>
            <person name="Brambilla E.-M."/>
            <person name="Klenk H.-P."/>
            <person name="Woyke T."/>
        </authorList>
    </citation>
    <scope>NUCLEOTIDE SEQUENCE [LARGE SCALE GENOMIC DNA]</scope>
    <source>
        <strain evidence="1 2">XJ-54</strain>
    </source>
</reference>
<evidence type="ECO:0000313" key="1">
    <source>
        <dbReference type="EMBL" id="EID53491.1"/>
    </source>
</evidence>
<dbReference type="AlphaFoldDB" id="I0V038"/>
<organism evidence="1 2">
    <name type="scientific">Saccharomonospora xinjiangensis XJ-54</name>
    <dbReference type="NCBI Taxonomy" id="882086"/>
    <lineage>
        <taxon>Bacteria</taxon>
        <taxon>Bacillati</taxon>
        <taxon>Actinomycetota</taxon>
        <taxon>Actinomycetes</taxon>
        <taxon>Pseudonocardiales</taxon>
        <taxon>Pseudonocardiaceae</taxon>
        <taxon>Saccharomonospora</taxon>
    </lineage>
</organism>
<proteinExistence type="predicted"/>
<dbReference type="EMBL" id="JH636049">
    <property type="protein sequence ID" value="EID53491.1"/>
    <property type="molecule type" value="Genomic_DNA"/>
</dbReference>
<sequence>MTTTLTIDHGTSHRSEIRNNARFVAFTTLCNKEPITMLMNEELARERIRDMLQSASAQREAGHSRSARLWTRVAYWAQRRAHRFGS</sequence>
<evidence type="ECO:0000313" key="2">
    <source>
        <dbReference type="Proteomes" id="UP000004691"/>
    </source>
</evidence>
<keyword evidence="2" id="KW-1185">Reference proteome</keyword>
<accession>I0V038</accession>
<dbReference type="OrthoDB" id="9974801at2"/>
<gene>
    <name evidence="1" type="ORF">SacxiDRAFT_1236</name>
</gene>
<dbReference type="Proteomes" id="UP000004691">
    <property type="component" value="Unassembled WGS sequence"/>
</dbReference>
<dbReference type="HOGENOM" id="CLU_191539_0_0_11"/>
<protein>
    <submittedName>
        <fullName evidence="1">Uncharacterized protein</fullName>
    </submittedName>
</protein>
<name>I0V038_9PSEU</name>
<dbReference type="STRING" id="882086.SacxiDRAFT_1236"/>
<dbReference type="RefSeq" id="WP_006237614.1">
    <property type="nucleotide sequence ID" value="NZ_JH636049.1"/>
</dbReference>